<keyword evidence="8" id="KW-0547">Nucleotide-binding</keyword>
<accession>A0ABN2L677</accession>
<protein>
    <submittedName>
        <fullName evidence="8">ABC transporter ATP-binding protein</fullName>
    </submittedName>
</protein>
<dbReference type="Gene3D" id="3.40.50.300">
    <property type="entry name" value="P-loop containing nucleotide triphosphate hydrolases"/>
    <property type="match status" value="1"/>
</dbReference>
<dbReference type="PANTHER" id="PTHR43394:SF1">
    <property type="entry name" value="ATP-BINDING CASSETTE SUB-FAMILY B MEMBER 10, MITOCHONDRIAL"/>
    <property type="match status" value="1"/>
</dbReference>
<dbReference type="CDD" id="cd07346">
    <property type="entry name" value="ABC_6TM_exporters"/>
    <property type="match status" value="1"/>
</dbReference>
<sequence length="590" mass="62060">MFSHVLNPGSPPTTTPFAFLLWGARLQWRTLVAGMVCGIVWMTAIGLVPAAIGRGIDDGLVPGDRGELVRWSLILTGLSLVIALSGSIRHWFAVQNWLDGAFRVVVVTDEAVTTRGQEIARSFPAGDVVSVTTTDMERVGHVYDTTARCSGAIVSFAVVGVLLLRASVSTGLVVLLGAPVLLAMLSLIIRPLQRRQAEQREESGRLTTLGTDTVAGLRILRGIGGEAEFVGRYAVQSQRVRQAGVRVAGYQAALDASQTLLPGLFVVLVVWTGARAVVRGDLTTGELVAFYGYATFMTFPLRTVTEMVEHVIRFRVAATKIMAILRVPSDHPAVAGEGSLETAADGDLVDPVSGAVFTRGALTAVVSARPEDSVALAGRLGRLGPGAAGPGKAAAGAGGVEATAYGAGPTLGGRTLADLPIDVVRRTVVVNDPEARLFSGSLRAQLRAGRPADDTTLVRALGTAHATEILHSLPDGLDTIVEEKGRGFSGGQRQRLGLARALAIDPPVLVLIEPTSAVDAHTEARIAEELARHRRGRTTVVATVSPLVLHHTDRVILLVDGRAVASGTHAELLSGNTAYRDIVIRGGDDR</sequence>
<evidence type="ECO:0000256" key="2">
    <source>
        <dbReference type="ARBA" id="ARBA00022692"/>
    </source>
</evidence>
<dbReference type="SUPFAM" id="SSF90123">
    <property type="entry name" value="ABC transporter transmembrane region"/>
    <property type="match status" value="1"/>
</dbReference>
<feature type="domain" description="ABC transporter" evidence="6">
    <location>
        <begin position="282"/>
        <end position="585"/>
    </location>
</feature>
<dbReference type="Pfam" id="PF00005">
    <property type="entry name" value="ABC_tran"/>
    <property type="match status" value="1"/>
</dbReference>
<evidence type="ECO:0000259" key="7">
    <source>
        <dbReference type="PROSITE" id="PS50929"/>
    </source>
</evidence>
<gene>
    <name evidence="8" type="ORF">GCM10009810_37320</name>
</gene>
<dbReference type="Proteomes" id="UP001501475">
    <property type="component" value="Unassembled WGS sequence"/>
</dbReference>
<keyword evidence="3 5" id="KW-1133">Transmembrane helix</keyword>
<evidence type="ECO:0000313" key="9">
    <source>
        <dbReference type="Proteomes" id="UP001501475"/>
    </source>
</evidence>
<name>A0ABN2L677_9MICO</name>
<dbReference type="SUPFAM" id="SSF52540">
    <property type="entry name" value="P-loop containing nucleoside triphosphate hydrolases"/>
    <property type="match status" value="1"/>
</dbReference>
<feature type="transmembrane region" description="Helical" evidence="5">
    <location>
        <begin position="171"/>
        <end position="189"/>
    </location>
</feature>
<feature type="transmembrane region" description="Helical" evidence="5">
    <location>
        <begin position="145"/>
        <end position="164"/>
    </location>
</feature>
<dbReference type="Pfam" id="PF00664">
    <property type="entry name" value="ABC_membrane"/>
    <property type="match status" value="1"/>
</dbReference>
<evidence type="ECO:0000313" key="8">
    <source>
        <dbReference type="EMBL" id="GAA1776706.1"/>
    </source>
</evidence>
<dbReference type="PROSITE" id="PS00211">
    <property type="entry name" value="ABC_TRANSPORTER_1"/>
    <property type="match status" value="1"/>
</dbReference>
<dbReference type="InterPro" id="IPR017871">
    <property type="entry name" value="ABC_transporter-like_CS"/>
</dbReference>
<dbReference type="InterPro" id="IPR011527">
    <property type="entry name" value="ABC1_TM_dom"/>
</dbReference>
<keyword evidence="9" id="KW-1185">Reference proteome</keyword>
<keyword evidence="2 5" id="KW-0812">Transmembrane</keyword>
<dbReference type="EMBL" id="BAAAPN010000106">
    <property type="protein sequence ID" value="GAA1776706.1"/>
    <property type="molecule type" value="Genomic_DNA"/>
</dbReference>
<evidence type="ECO:0000256" key="3">
    <source>
        <dbReference type="ARBA" id="ARBA00022989"/>
    </source>
</evidence>
<evidence type="ECO:0000256" key="5">
    <source>
        <dbReference type="SAM" id="Phobius"/>
    </source>
</evidence>
<dbReference type="InterPro" id="IPR003439">
    <property type="entry name" value="ABC_transporter-like_ATP-bd"/>
</dbReference>
<dbReference type="InterPro" id="IPR027417">
    <property type="entry name" value="P-loop_NTPase"/>
</dbReference>
<comment type="caution">
    <text evidence="8">The sequence shown here is derived from an EMBL/GenBank/DDBJ whole genome shotgun (WGS) entry which is preliminary data.</text>
</comment>
<dbReference type="PROSITE" id="PS50893">
    <property type="entry name" value="ABC_TRANSPORTER_2"/>
    <property type="match status" value="1"/>
</dbReference>
<evidence type="ECO:0000256" key="4">
    <source>
        <dbReference type="ARBA" id="ARBA00023136"/>
    </source>
</evidence>
<organism evidence="8 9">
    <name type="scientific">Nostocoides vanveenii</name>
    <dbReference type="NCBI Taxonomy" id="330835"/>
    <lineage>
        <taxon>Bacteria</taxon>
        <taxon>Bacillati</taxon>
        <taxon>Actinomycetota</taxon>
        <taxon>Actinomycetes</taxon>
        <taxon>Micrococcales</taxon>
        <taxon>Intrasporangiaceae</taxon>
        <taxon>Nostocoides</taxon>
    </lineage>
</organism>
<dbReference type="PANTHER" id="PTHR43394">
    <property type="entry name" value="ATP-DEPENDENT PERMEASE MDL1, MITOCHONDRIAL"/>
    <property type="match status" value="1"/>
</dbReference>
<dbReference type="InterPro" id="IPR036640">
    <property type="entry name" value="ABC1_TM_sf"/>
</dbReference>
<feature type="domain" description="ABC transmembrane type-1" evidence="7">
    <location>
        <begin position="32"/>
        <end position="313"/>
    </location>
</feature>
<evidence type="ECO:0000256" key="1">
    <source>
        <dbReference type="ARBA" id="ARBA00004651"/>
    </source>
</evidence>
<feature type="transmembrane region" description="Helical" evidence="5">
    <location>
        <begin position="31"/>
        <end position="52"/>
    </location>
</feature>
<reference evidence="8 9" key="1">
    <citation type="journal article" date="2019" name="Int. J. Syst. Evol. Microbiol.">
        <title>The Global Catalogue of Microorganisms (GCM) 10K type strain sequencing project: providing services to taxonomists for standard genome sequencing and annotation.</title>
        <authorList>
            <consortium name="The Broad Institute Genomics Platform"/>
            <consortium name="The Broad Institute Genome Sequencing Center for Infectious Disease"/>
            <person name="Wu L."/>
            <person name="Ma J."/>
        </authorList>
    </citation>
    <scope>NUCLEOTIDE SEQUENCE [LARGE SCALE GENOMIC DNA]</scope>
    <source>
        <strain evidence="8 9">JCM 15591</strain>
    </source>
</reference>
<feature type="transmembrane region" description="Helical" evidence="5">
    <location>
        <begin position="73"/>
        <end position="92"/>
    </location>
</feature>
<keyword evidence="4 5" id="KW-0472">Membrane</keyword>
<keyword evidence="8" id="KW-0067">ATP-binding</keyword>
<dbReference type="PROSITE" id="PS50929">
    <property type="entry name" value="ABC_TM1F"/>
    <property type="match status" value="1"/>
</dbReference>
<dbReference type="GO" id="GO:0005524">
    <property type="term" value="F:ATP binding"/>
    <property type="evidence" value="ECO:0007669"/>
    <property type="project" value="UniProtKB-KW"/>
</dbReference>
<dbReference type="InterPro" id="IPR039421">
    <property type="entry name" value="Type_1_exporter"/>
</dbReference>
<proteinExistence type="predicted"/>
<dbReference type="Gene3D" id="1.20.1560.10">
    <property type="entry name" value="ABC transporter type 1, transmembrane domain"/>
    <property type="match status" value="1"/>
</dbReference>
<evidence type="ECO:0000259" key="6">
    <source>
        <dbReference type="PROSITE" id="PS50893"/>
    </source>
</evidence>
<comment type="subcellular location">
    <subcellularLocation>
        <location evidence="1">Cell membrane</location>
        <topology evidence="1">Multi-pass membrane protein</topology>
    </subcellularLocation>
</comment>